<dbReference type="EMBL" id="AP018228">
    <property type="protein sequence ID" value="BAY87625.1"/>
    <property type="molecule type" value="Genomic_DNA"/>
</dbReference>
<dbReference type="AlphaFoldDB" id="A0A1Z4M2E1"/>
<dbReference type="Proteomes" id="UP000218418">
    <property type="component" value="Plasmid plasmid1"/>
</dbReference>
<protein>
    <recommendedName>
        <fullName evidence="3">Pb-reticulocyte binding protein</fullName>
    </recommendedName>
</protein>
<name>A0A1Z4M2E1_9CYAN</name>
<keyword evidence="1" id="KW-0614">Plasmid</keyword>
<proteinExistence type="predicted"/>
<evidence type="ECO:0000313" key="1">
    <source>
        <dbReference type="EMBL" id="BAY87625.1"/>
    </source>
</evidence>
<dbReference type="OrthoDB" id="515582at2"/>
<organism evidence="1 2">
    <name type="scientific">Calothrix parasitica NIES-267</name>
    <dbReference type="NCBI Taxonomy" id="1973488"/>
    <lineage>
        <taxon>Bacteria</taxon>
        <taxon>Bacillati</taxon>
        <taxon>Cyanobacteriota</taxon>
        <taxon>Cyanophyceae</taxon>
        <taxon>Nostocales</taxon>
        <taxon>Calotrichaceae</taxon>
        <taxon>Calothrix</taxon>
    </lineage>
</organism>
<accession>A0A1Z4M2E1</accession>
<keyword evidence="2" id="KW-1185">Reference proteome</keyword>
<evidence type="ECO:0008006" key="3">
    <source>
        <dbReference type="Google" id="ProtNLM"/>
    </source>
</evidence>
<geneLocation type="plasmid" evidence="2">
    <name>Plasmid1 dna</name>
</geneLocation>
<reference evidence="1 2" key="1">
    <citation type="submission" date="2017-06" db="EMBL/GenBank/DDBJ databases">
        <title>Genome sequencing of cyanobaciteial culture collection at National Institute for Environmental Studies (NIES).</title>
        <authorList>
            <person name="Hirose Y."/>
            <person name="Shimura Y."/>
            <person name="Fujisawa T."/>
            <person name="Nakamura Y."/>
            <person name="Kawachi M."/>
        </authorList>
    </citation>
    <scope>NUCLEOTIDE SEQUENCE [LARGE SCALE GENOMIC DNA]</scope>
    <source>
        <strain evidence="1 2">NIES-267</strain>
        <plasmid evidence="2">Plasmid1 dna</plasmid>
    </source>
</reference>
<sequence length="81" mass="9642">MIQSVHPEQLFVTNLEKFVNKADKFIKVYYSGISDENHIAEIMQELKNLVLDTELQQLEIDYKYNCEIKDLMTDYFDSSWS</sequence>
<evidence type="ECO:0000313" key="2">
    <source>
        <dbReference type="Proteomes" id="UP000218418"/>
    </source>
</evidence>
<gene>
    <name evidence="1" type="ORF">NIES267_71490</name>
</gene>